<dbReference type="Pfam" id="PF00582">
    <property type="entry name" value="Usp"/>
    <property type="match status" value="2"/>
</dbReference>
<dbReference type="EMBL" id="JACOAF010000037">
    <property type="protein sequence ID" value="MBC3541155.1"/>
    <property type="molecule type" value="Genomic_DNA"/>
</dbReference>
<evidence type="ECO:0000313" key="4">
    <source>
        <dbReference type="Proteomes" id="UP000659698"/>
    </source>
</evidence>
<evidence type="ECO:0000256" key="1">
    <source>
        <dbReference type="ARBA" id="ARBA00008791"/>
    </source>
</evidence>
<dbReference type="Gene3D" id="3.40.50.12370">
    <property type="match status" value="1"/>
</dbReference>
<feature type="domain" description="UspA" evidence="2">
    <location>
        <begin position="154"/>
        <end position="277"/>
    </location>
</feature>
<dbReference type="Proteomes" id="UP000659698">
    <property type="component" value="Unassembled WGS sequence"/>
</dbReference>
<accession>A0ABR6VW37</accession>
<evidence type="ECO:0000259" key="2">
    <source>
        <dbReference type="Pfam" id="PF00582"/>
    </source>
</evidence>
<comment type="similarity">
    <text evidence="1">Belongs to the universal stress protein A family.</text>
</comment>
<name>A0ABR6VW37_9BACT</name>
<protein>
    <submittedName>
        <fullName evidence="3">Universal stress protein</fullName>
    </submittedName>
</protein>
<feature type="domain" description="UspA" evidence="2">
    <location>
        <begin position="2"/>
        <end position="145"/>
    </location>
</feature>
<dbReference type="CDD" id="cd00293">
    <property type="entry name" value="USP-like"/>
    <property type="match status" value="2"/>
</dbReference>
<dbReference type="SUPFAM" id="SSF52402">
    <property type="entry name" value="Adenine nucleotide alpha hydrolases-like"/>
    <property type="match status" value="2"/>
</dbReference>
<proteinExistence type="inferred from homology"/>
<sequence>METIICPTDFSTCAENALWYSDSLAQWLQARIVLFHNVYVPVVVELAPAEGVPFVEAVQDPEYRQMQQTKLDILIQTFHSQDREMAVPIESRIKYGDTLSSLVKLAKDEHADLIVLGHAGFQEMFDDSFTASIIKESPCPVLIVPPHVTFSRPKKIVFATDLQGESFTDVSLVCQLARLFQAEIQLLHVLKEESFTRRQEAQAGLALLKKRMPHQNLSCHLTVHPELAEGIHRFCFDQQADMLVVGWRNKNLWQQLFQHDKTSDIAAHSFLPLLVIHHQH</sequence>
<keyword evidence="4" id="KW-1185">Reference proteome</keyword>
<evidence type="ECO:0000313" key="3">
    <source>
        <dbReference type="EMBL" id="MBC3541155.1"/>
    </source>
</evidence>
<gene>
    <name evidence="3" type="ORF">H7U12_15785</name>
</gene>
<comment type="caution">
    <text evidence="3">The sequence shown here is derived from an EMBL/GenBank/DDBJ whole genome shotgun (WGS) entry which is preliminary data.</text>
</comment>
<dbReference type="RefSeq" id="WP_186639742.1">
    <property type="nucleotide sequence ID" value="NZ_JACOAF010000037.1"/>
</dbReference>
<dbReference type="PANTHER" id="PTHR46268:SF15">
    <property type="entry name" value="UNIVERSAL STRESS PROTEIN HP_0031"/>
    <property type="match status" value="1"/>
</dbReference>
<dbReference type="InterPro" id="IPR006016">
    <property type="entry name" value="UspA"/>
</dbReference>
<dbReference type="PANTHER" id="PTHR46268">
    <property type="entry name" value="STRESS RESPONSE PROTEIN NHAX"/>
    <property type="match status" value="1"/>
</dbReference>
<organism evidence="3 4">
    <name type="scientific">Rufibacter sediminis</name>
    <dbReference type="NCBI Taxonomy" id="2762756"/>
    <lineage>
        <taxon>Bacteria</taxon>
        <taxon>Pseudomonadati</taxon>
        <taxon>Bacteroidota</taxon>
        <taxon>Cytophagia</taxon>
        <taxon>Cytophagales</taxon>
        <taxon>Hymenobacteraceae</taxon>
        <taxon>Rufibacter</taxon>
    </lineage>
</organism>
<reference evidence="3 4" key="1">
    <citation type="journal article" date="2019" name="Int. J. Syst. Evol. Microbiol.">
        <title>Rufibacter sediminis sp. nov., isolated from freshwater lake sediment.</title>
        <authorList>
            <person name="Qu J.H."/>
            <person name="Zhang L.J."/>
            <person name="Fu Y.H."/>
            <person name="Li H.F."/>
        </authorList>
    </citation>
    <scope>NUCLEOTIDE SEQUENCE [LARGE SCALE GENOMIC DNA]</scope>
    <source>
        <strain evidence="3 4">H-1</strain>
    </source>
</reference>